<evidence type="ECO:0000313" key="2">
    <source>
        <dbReference type="EMBL" id="BAK60417.1"/>
    </source>
</evidence>
<dbReference type="CDD" id="cd00158">
    <property type="entry name" value="RHOD"/>
    <property type="match status" value="1"/>
</dbReference>
<dbReference type="PANTHER" id="PTHR43031">
    <property type="entry name" value="FAD-DEPENDENT OXIDOREDUCTASE"/>
    <property type="match status" value="1"/>
</dbReference>
<dbReference type="InterPro" id="IPR036873">
    <property type="entry name" value="Rhodanese-like_dom_sf"/>
</dbReference>
<name>F9VDL6_LACGL</name>
<dbReference type="Proteomes" id="UP000008520">
    <property type="component" value="Chromosome"/>
</dbReference>
<dbReference type="SMART" id="SM00450">
    <property type="entry name" value="RHOD"/>
    <property type="match status" value="1"/>
</dbReference>
<dbReference type="Gene3D" id="3.40.250.10">
    <property type="entry name" value="Rhodanese-like domain"/>
    <property type="match status" value="1"/>
</dbReference>
<accession>F9VDL6</accession>
<keyword evidence="3" id="KW-1185">Reference proteome</keyword>
<dbReference type="SUPFAM" id="SSF52821">
    <property type="entry name" value="Rhodanese/Cell cycle control phosphatase"/>
    <property type="match status" value="1"/>
</dbReference>
<dbReference type="STRING" id="420890.LCGL_0957"/>
<dbReference type="HOGENOM" id="CLU_089574_13_2_9"/>
<sequence length="108" mass="12206">MMFGLFTKIKSITTTELATHLRNNQIKEEIIDVREPYEYKKGHIKGARNIPLGQVSAAALAPDKKYFVICQSGMRSKKASKILSKMNYDVTNVTGSMMSWHGKVTRKV</sequence>
<dbReference type="PANTHER" id="PTHR43031:SF17">
    <property type="entry name" value="SULFURTRANSFERASE YTWF-RELATED"/>
    <property type="match status" value="1"/>
</dbReference>
<organism evidence="2 3">
    <name type="scientific">Lactococcus garvieae (strain Lg2)</name>
    <name type="common">Enterococcus seriolicida</name>
    <dbReference type="NCBI Taxonomy" id="420890"/>
    <lineage>
        <taxon>Bacteria</taxon>
        <taxon>Bacillati</taxon>
        <taxon>Bacillota</taxon>
        <taxon>Bacilli</taxon>
        <taxon>Lactobacillales</taxon>
        <taxon>Streptococcaceae</taxon>
        <taxon>Lactococcus</taxon>
    </lineage>
</organism>
<protein>
    <recommendedName>
        <fullName evidence="1">Rhodanese domain-containing protein</fullName>
    </recommendedName>
</protein>
<reference evidence="2 3" key="1">
    <citation type="journal article" date="2011" name="PLoS ONE">
        <title>Complete genome sequence and comparative analysis of the fish pathogen Lactococcus garvieae.</title>
        <authorList>
            <person name="Morita H."/>
            <person name="Toh H."/>
            <person name="Oshima K."/>
            <person name="Yoshizaki M."/>
            <person name="Kawanishi M."/>
            <person name="Nakaya K."/>
            <person name="Suzuki T."/>
            <person name="Miyauchi E."/>
            <person name="Ishii Y."/>
            <person name="Tanabe S."/>
            <person name="Murakami M."/>
            <person name="Hattori M."/>
        </authorList>
    </citation>
    <scope>NUCLEOTIDE SEQUENCE [LARGE SCALE GENOMIC DNA]</scope>
    <source>
        <strain evidence="2 3">Lg2</strain>
    </source>
</reference>
<proteinExistence type="predicted"/>
<dbReference type="PROSITE" id="PS50206">
    <property type="entry name" value="RHODANESE_3"/>
    <property type="match status" value="1"/>
</dbReference>
<dbReference type="KEGG" id="lgv:LCGL_0957"/>
<dbReference type="EMBL" id="AP009333">
    <property type="protein sequence ID" value="BAK60417.1"/>
    <property type="molecule type" value="Genomic_DNA"/>
</dbReference>
<evidence type="ECO:0000313" key="3">
    <source>
        <dbReference type="Proteomes" id="UP000008520"/>
    </source>
</evidence>
<dbReference type="InterPro" id="IPR001763">
    <property type="entry name" value="Rhodanese-like_dom"/>
</dbReference>
<dbReference type="eggNOG" id="COG0607">
    <property type="taxonomic scope" value="Bacteria"/>
</dbReference>
<dbReference type="InterPro" id="IPR050229">
    <property type="entry name" value="GlpE_sulfurtransferase"/>
</dbReference>
<dbReference type="Pfam" id="PF00581">
    <property type="entry name" value="Rhodanese"/>
    <property type="match status" value="1"/>
</dbReference>
<dbReference type="PATRIC" id="fig|420890.5.peg.954"/>
<feature type="domain" description="Rhodanese" evidence="1">
    <location>
        <begin position="30"/>
        <end position="106"/>
    </location>
</feature>
<dbReference type="AlphaFoldDB" id="F9VDL6"/>
<gene>
    <name evidence="2" type="ordered locus">LCGL_0957</name>
</gene>
<evidence type="ECO:0000259" key="1">
    <source>
        <dbReference type="PROSITE" id="PS50206"/>
    </source>
</evidence>